<feature type="non-terminal residue" evidence="1">
    <location>
        <position position="1"/>
    </location>
</feature>
<sequence>FSHNRYLTKITTHQLCLMDDSDVENFDWNLLESALLHDFEVKKSQEQKENFELYKGFDLPLLMPSLQSSYTAECSNKPPLYPLVVES</sequence>
<feature type="non-terminal residue" evidence="1">
    <location>
        <position position="87"/>
    </location>
</feature>
<evidence type="ECO:0000313" key="1">
    <source>
        <dbReference type="EMBL" id="CAG8828685.1"/>
    </source>
</evidence>
<dbReference type="EMBL" id="CAJVQC010095892">
    <property type="protein sequence ID" value="CAG8828685.1"/>
    <property type="molecule type" value="Genomic_DNA"/>
</dbReference>
<accession>A0ACA9S6G0</accession>
<name>A0ACA9S6G0_9GLOM</name>
<evidence type="ECO:0000313" key="2">
    <source>
        <dbReference type="Proteomes" id="UP000789920"/>
    </source>
</evidence>
<dbReference type="Proteomes" id="UP000789920">
    <property type="component" value="Unassembled WGS sequence"/>
</dbReference>
<organism evidence="1 2">
    <name type="scientific">Racocetra persica</name>
    <dbReference type="NCBI Taxonomy" id="160502"/>
    <lineage>
        <taxon>Eukaryota</taxon>
        <taxon>Fungi</taxon>
        <taxon>Fungi incertae sedis</taxon>
        <taxon>Mucoromycota</taxon>
        <taxon>Glomeromycotina</taxon>
        <taxon>Glomeromycetes</taxon>
        <taxon>Diversisporales</taxon>
        <taxon>Gigasporaceae</taxon>
        <taxon>Racocetra</taxon>
    </lineage>
</organism>
<keyword evidence="2" id="KW-1185">Reference proteome</keyword>
<reference evidence="1" key="1">
    <citation type="submission" date="2021-06" db="EMBL/GenBank/DDBJ databases">
        <authorList>
            <person name="Kallberg Y."/>
            <person name="Tangrot J."/>
            <person name="Rosling A."/>
        </authorList>
    </citation>
    <scope>NUCLEOTIDE SEQUENCE</scope>
    <source>
        <strain evidence="1">MA461A</strain>
    </source>
</reference>
<proteinExistence type="predicted"/>
<gene>
    <name evidence="1" type="ORF">RPERSI_LOCUS27303</name>
</gene>
<comment type="caution">
    <text evidence="1">The sequence shown here is derived from an EMBL/GenBank/DDBJ whole genome shotgun (WGS) entry which is preliminary data.</text>
</comment>
<protein>
    <submittedName>
        <fullName evidence="1">8614_t:CDS:1</fullName>
    </submittedName>
</protein>